<comment type="similarity">
    <text evidence="1">Belongs to the ABC transporter superfamily.</text>
</comment>
<dbReference type="SMART" id="SM00382">
    <property type="entry name" value="AAA"/>
    <property type="match status" value="1"/>
</dbReference>
<dbReference type="SUPFAM" id="SSF52540">
    <property type="entry name" value="P-loop containing nucleoside triphosphate hydrolases"/>
    <property type="match status" value="1"/>
</dbReference>
<dbReference type="CDD" id="cd03257">
    <property type="entry name" value="ABC_NikE_OppD_transporters"/>
    <property type="match status" value="1"/>
</dbReference>
<dbReference type="STRING" id="717605.Theco_0442"/>
<dbReference type="GO" id="GO:0015833">
    <property type="term" value="P:peptide transport"/>
    <property type="evidence" value="ECO:0007669"/>
    <property type="project" value="InterPro"/>
</dbReference>
<dbReference type="eggNOG" id="COG4608">
    <property type="taxonomic scope" value="Bacteria"/>
</dbReference>
<dbReference type="GO" id="GO:0005524">
    <property type="term" value="F:ATP binding"/>
    <property type="evidence" value="ECO:0007669"/>
    <property type="project" value="UniProtKB-KW"/>
</dbReference>
<dbReference type="OrthoDB" id="9806285at2"/>
<keyword evidence="7" id="KW-1185">Reference proteome</keyword>
<dbReference type="GO" id="GO:0016887">
    <property type="term" value="F:ATP hydrolysis activity"/>
    <property type="evidence" value="ECO:0007669"/>
    <property type="project" value="InterPro"/>
</dbReference>
<dbReference type="HOGENOM" id="CLU_000604_1_23_9"/>
<evidence type="ECO:0000256" key="1">
    <source>
        <dbReference type="ARBA" id="ARBA00005417"/>
    </source>
</evidence>
<accession>L0EA54</accession>
<dbReference type="Pfam" id="PF00005">
    <property type="entry name" value="ABC_tran"/>
    <property type="match status" value="1"/>
</dbReference>
<feature type="domain" description="ABC transporter" evidence="5">
    <location>
        <begin position="8"/>
        <end position="253"/>
    </location>
</feature>
<dbReference type="InterPro" id="IPR003439">
    <property type="entry name" value="ABC_transporter-like_ATP-bd"/>
</dbReference>
<evidence type="ECO:0000256" key="2">
    <source>
        <dbReference type="ARBA" id="ARBA00022448"/>
    </source>
</evidence>
<keyword evidence="2" id="KW-0813">Transport</keyword>
<dbReference type="InterPro" id="IPR013563">
    <property type="entry name" value="Oligopep_ABC_C"/>
</dbReference>
<evidence type="ECO:0000313" key="7">
    <source>
        <dbReference type="Proteomes" id="UP000010795"/>
    </source>
</evidence>
<dbReference type="Pfam" id="PF08352">
    <property type="entry name" value="oligo_HPY"/>
    <property type="match status" value="1"/>
</dbReference>
<dbReference type="PROSITE" id="PS00211">
    <property type="entry name" value="ABC_TRANSPORTER_1"/>
    <property type="match status" value="1"/>
</dbReference>
<dbReference type="Gene3D" id="3.40.50.300">
    <property type="entry name" value="P-loop containing nucleotide triphosphate hydrolases"/>
    <property type="match status" value="1"/>
</dbReference>
<dbReference type="AlphaFoldDB" id="L0EA54"/>
<dbReference type="KEGG" id="tco:Theco_0442"/>
<protein>
    <submittedName>
        <fullName evidence="6">ATPase component of various ABC-type transport systems with duplicated ATPase domain</fullName>
    </submittedName>
</protein>
<dbReference type="InterPro" id="IPR017871">
    <property type="entry name" value="ABC_transporter-like_CS"/>
</dbReference>
<dbReference type="InterPro" id="IPR027417">
    <property type="entry name" value="P-loop_NTPase"/>
</dbReference>
<evidence type="ECO:0000256" key="3">
    <source>
        <dbReference type="ARBA" id="ARBA00022741"/>
    </source>
</evidence>
<dbReference type="EMBL" id="CP003255">
    <property type="protein sequence ID" value="AGA56662.1"/>
    <property type="molecule type" value="Genomic_DNA"/>
</dbReference>
<keyword evidence="4" id="KW-0067">ATP-binding</keyword>
<dbReference type="Proteomes" id="UP000010795">
    <property type="component" value="Chromosome"/>
</dbReference>
<dbReference type="RefSeq" id="WP_015253426.1">
    <property type="nucleotide sequence ID" value="NC_019897.1"/>
</dbReference>
<proteinExistence type="inferred from homology"/>
<gene>
    <name evidence="6" type="ordered locus">Theco_0442</name>
</gene>
<keyword evidence="3" id="KW-0547">Nucleotide-binding</keyword>
<organism evidence="6 7">
    <name type="scientific">Thermobacillus composti (strain DSM 18247 / JCM 13945 / KWC4)</name>
    <dbReference type="NCBI Taxonomy" id="717605"/>
    <lineage>
        <taxon>Bacteria</taxon>
        <taxon>Bacillati</taxon>
        <taxon>Bacillota</taxon>
        <taxon>Bacilli</taxon>
        <taxon>Bacillales</taxon>
        <taxon>Paenibacillaceae</taxon>
        <taxon>Thermobacillus</taxon>
    </lineage>
</organism>
<dbReference type="PANTHER" id="PTHR43230">
    <property type="entry name" value="ABC-TYPE DIPEPTIDE/OLIGOPEPTIDE TRANSPORT SYSTEM, ATPASE COMPONENT"/>
    <property type="match status" value="1"/>
</dbReference>
<evidence type="ECO:0000256" key="4">
    <source>
        <dbReference type="ARBA" id="ARBA00022840"/>
    </source>
</evidence>
<name>L0EA54_THECK</name>
<reference evidence="7" key="1">
    <citation type="submission" date="2012-01" db="EMBL/GenBank/DDBJ databases">
        <title>Complete sequence of chromosome of Thermobacillus composti KWC4.</title>
        <authorList>
            <person name="Lucas S."/>
            <person name="Han J."/>
            <person name="Lapidus A."/>
            <person name="Cheng J.-F."/>
            <person name="Goodwin L."/>
            <person name="Pitluck S."/>
            <person name="Peters L."/>
            <person name="Ovchinnikova G."/>
            <person name="Teshima H."/>
            <person name="Detter J.C."/>
            <person name="Han C."/>
            <person name="Tapia R."/>
            <person name="Land M."/>
            <person name="Hauser L."/>
            <person name="Kyrpides N."/>
            <person name="Ivanova N."/>
            <person name="Pagani I."/>
            <person name="Anderson I."/>
            <person name="Woyke T."/>
        </authorList>
    </citation>
    <scope>NUCLEOTIDE SEQUENCE [LARGE SCALE GENOMIC DNA]</scope>
    <source>
        <strain evidence="7">DSM 18247 / JCM 13945 / KWC4</strain>
    </source>
</reference>
<dbReference type="InterPro" id="IPR003593">
    <property type="entry name" value="AAA+_ATPase"/>
</dbReference>
<dbReference type="PROSITE" id="PS50893">
    <property type="entry name" value="ABC_TRANSPORTER_2"/>
    <property type="match status" value="1"/>
</dbReference>
<evidence type="ECO:0000259" key="5">
    <source>
        <dbReference type="PROSITE" id="PS50893"/>
    </source>
</evidence>
<evidence type="ECO:0000313" key="6">
    <source>
        <dbReference type="EMBL" id="AGA56662.1"/>
    </source>
</evidence>
<sequence length="267" mass="30455">MKRPDVLLSGKNVTKVFGYGKNKKTAVHDVSFDFHEGEIVSIVGESGSGKTTLAKMLLGLLSETSGEILYKGQPRSLKSHADRKKYWKDIQAIFQDPFSSFNVFYKVERLLRDCIKLQGLKLSEEKQLEMMKDACSFVNLKFEELHNKYPFELSGGQMQRLMIARIFMLHPKILIADEPTSMIDACSRSTILDMLLKLREANNMTIIFITHDVGLAYYVSDTIYIMEKGQFVESGPADEVILNPQHPYTKQLISDVPKIHEEWNLAI</sequence>
<dbReference type="PANTHER" id="PTHR43230:SF3">
    <property type="entry name" value="ABC-TYPE DIPEPTIDE_OLIGOPEPTIDE TRANSPORT SYSTEM, ATPASE COMPONENT"/>
    <property type="match status" value="1"/>
</dbReference>